<proteinExistence type="predicted"/>
<protein>
    <submittedName>
        <fullName evidence="1">Uncharacterized protein</fullName>
    </submittedName>
</protein>
<accession>S4YBY6</accession>
<name>S4YBY6_SORCE</name>
<dbReference type="Proteomes" id="UP000014803">
    <property type="component" value="Chromosome"/>
</dbReference>
<dbReference type="KEGG" id="scu:SCE1572_49695"/>
<dbReference type="PATRIC" id="fig|1254432.3.peg.11210"/>
<dbReference type="AlphaFoldDB" id="S4YBY6"/>
<evidence type="ECO:0000313" key="1">
    <source>
        <dbReference type="EMBL" id="AGP41871.1"/>
    </source>
</evidence>
<sequence length="53" mass="5751">MTKGECALTLIRAGIMPPNRGCTGDETDDSNPQCLTEDEVLILEAWVTDGQLE</sequence>
<dbReference type="RefSeq" id="WP_020741769.1">
    <property type="nucleotide sequence ID" value="NC_021658.1"/>
</dbReference>
<gene>
    <name evidence="1" type="ORF">SCE1572_49695</name>
</gene>
<organism evidence="1 2">
    <name type="scientific">Sorangium cellulosum So0157-2</name>
    <dbReference type="NCBI Taxonomy" id="1254432"/>
    <lineage>
        <taxon>Bacteria</taxon>
        <taxon>Pseudomonadati</taxon>
        <taxon>Myxococcota</taxon>
        <taxon>Polyangia</taxon>
        <taxon>Polyangiales</taxon>
        <taxon>Polyangiaceae</taxon>
        <taxon>Sorangium</taxon>
    </lineage>
</organism>
<reference evidence="1 2" key="1">
    <citation type="journal article" date="2013" name="Sci. Rep.">
        <title>Extraordinary expansion of a Sorangium cellulosum genome from an alkaline milieu.</title>
        <authorList>
            <person name="Han K."/>
            <person name="Li Z.F."/>
            <person name="Peng R."/>
            <person name="Zhu L.P."/>
            <person name="Zhou T."/>
            <person name="Wang L.G."/>
            <person name="Li S.G."/>
            <person name="Zhang X.B."/>
            <person name="Hu W."/>
            <person name="Wu Z.H."/>
            <person name="Qin N."/>
            <person name="Li Y.Z."/>
        </authorList>
    </citation>
    <scope>NUCLEOTIDE SEQUENCE [LARGE SCALE GENOMIC DNA]</scope>
    <source>
        <strain evidence="1 2">So0157-2</strain>
    </source>
</reference>
<dbReference type="EMBL" id="CP003969">
    <property type="protein sequence ID" value="AGP41871.1"/>
    <property type="molecule type" value="Genomic_DNA"/>
</dbReference>
<dbReference type="HOGENOM" id="CLU_3066299_0_0_7"/>
<evidence type="ECO:0000313" key="2">
    <source>
        <dbReference type="Proteomes" id="UP000014803"/>
    </source>
</evidence>